<gene>
    <name evidence="2" type="ORF">QEZ40_001132</name>
</gene>
<protein>
    <submittedName>
        <fullName evidence="2">Uncharacterized protein</fullName>
    </submittedName>
</protein>
<evidence type="ECO:0000313" key="2">
    <source>
        <dbReference type="EMBL" id="MDK9496550.1"/>
    </source>
</evidence>
<evidence type="ECO:0000256" key="1">
    <source>
        <dbReference type="SAM" id="SignalP"/>
    </source>
</evidence>
<dbReference type="EMBL" id="JASITI010000013">
    <property type="protein sequence ID" value="MDK9496550.1"/>
    <property type="molecule type" value="Genomic_DNA"/>
</dbReference>
<keyword evidence="3" id="KW-1185">Reference proteome</keyword>
<organism evidence="2 3">
    <name type="scientific">Streptomyces katrae</name>
    <dbReference type="NCBI Taxonomy" id="68223"/>
    <lineage>
        <taxon>Bacteria</taxon>
        <taxon>Bacillati</taxon>
        <taxon>Actinomycetota</taxon>
        <taxon>Actinomycetes</taxon>
        <taxon>Kitasatosporales</taxon>
        <taxon>Streptomycetaceae</taxon>
        <taxon>Streptomyces</taxon>
    </lineage>
</organism>
<feature type="chain" id="PRO_5046823275" evidence="1">
    <location>
        <begin position="32"/>
        <end position="184"/>
    </location>
</feature>
<accession>A0ABT7GSI2</accession>
<feature type="signal peptide" evidence="1">
    <location>
        <begin position="1"/>
        <end position="31"/>
    </location>
</feature>
<evidence type="ECO:0000313" key="3">
    <source>
        <dbReference type="Proteomes" id="UP001223390"/>
    </source>
</evidence>
<name>A0ABT7GSI2_9ACTN</name>
<sequence>MPRPGRLVRATVPIGVAAAALCLTAPVPAAATTSAQAARLAVVHSSIVQLPLDGTFEETGAEPIHLTGSIRVRVTTRTTAGVGGTAQITSTLIGTTGIGEDTGARYRFAGTDIALRAYPPDPVTPVEVTPRFLKFYPPVPILPPNPVLPPHPVRPVLVRATIAADGTVGAVTAQVVGEAPDPNP</sequence>
<reference evidence="2 3" key="1">
    <citation type="submission" date="2023-05" db="EMBL/GenBank/DDBJ databases">
        <title>Sequencing and Assembly of Streptomyces sp. NP73.</title>
        <authorList>
            <person name="Konwar A.N."/>
            <person name="Saikia K."/>
            <person name="Thakur D."/>
        </authorList>
    </citation>
    <scope>NUCLEOTIDE SEQUENCE [LARGE SCALE GENOMIC DNA]</scope>
    <source>
        <strain evidence="2 3">NP73</strain>
    </source>
</reference>
<dbReference type="Proteomes" id="UP001223390">
    <property type="component" value="Unassembled WGS sequence"/>
</dbReference>
<proteinExistence type="predicted"/>
<dbReference type="RefSeq" id="WP_285342103.1">
    <property type="nucleotide sequence ID" value="NZ_JASITI010000013.1"/>
</dbReference>
<comment type="caution">
    <text evidence="2">The sequence shown here is derived from an EMBL/GenBank/DDBJ whole genome shotgun (WGS) entry which is preliminary data.</text>
</comment>
<keyword evidence="1" id="KW-0732">Signal</keyword>